<dbReference type="InterPro" id="IPR005269">
    <property type="entry name" value="LOG"/>
</dbReference>
<dbReference type="Pfam" id="PF03641">
    <property type="entry name" value="Lysine_decarbox"/>
    <property type="match status" value="1"/>
</dbReference>
<accession>A0A0F7SWB9</accession>
<reference evidence="2" key="1">
    <citation type="submission" date="2014-08" db="EMBL/GenBank/DDBJ databases">
        <authorList>
            <person name="Sharma Rahul"/>
            <person name="Thines Marco"/>
        </authorList>
    </citation>
    <scope>NUCLEOTIDE SEQUENCE</scope>
</reference>
<evidence type="ECO:0000313" key="2">
    <source>
        <dbReference type="EMBL" id="CED85079.1"/>
    </source>
</evidence>
<name>A0A0F7SWB9_PHARH</name>
<feature type="region of interest" description="Disordered" evidence="1">
    <location>
        <begin position="75"/>
        <end position="100"/>
    </location>
</feature>
<dbReference type="GO" id="GO:0016799">
    <property type="term" value="F:hydrolase activity, hydrolyzing N-glycosyl compounds"/>
    <property type="evidence" value="ECO:0007669"/>
    <property type="project" value="TreeGrafter"/>
</dbReference>
<dbReference type="AlphaFoldDB" id="A0A0F7SWB9"/>
<dbReference type="GO" id="GO:0005829">
    <property type="term" value="C:cytosol"/>
    <property type="evidence" value="ECO:0007669"/>
    <property type="project" value="TreeGrafter"/>
</dbReference>
<dbReference type="EMBL" id="LN483332">
    <property type="protein sequence ID" value="CED85079.1"/>
    <property type="molecule type" value="Genomic_DNA"/>
</dbReference>
<dbReference type="PANTHER" id="PTHR31223">
    <property type="entry name" value="LOG FAMILY PROTEIN YJL055W"/>
    <property type="match status" value="1"/>
</dbReference>
<dbReference type="Gene3D" id="3.40.50.450">
    <property type="match status" value="1"/>
</dbReference>
<sequence length="223" mass="23699">MKDLIGPLCVFCGSSNGKDEAYRSAARSVGKALAEANIPLIYGGGTSGLMGLTAASAVEAGGEVHGIIPRAFLGPGEQGVPTLSDKDESTGRTGQLKGGKTSVVGGMHERKTLMAKLATGGFVVLPGGFGTFEEAMEMTTWSQLGIHFNRPVLILSVRGFYAPLKEQILLACREGFIHEKNLGLIKFVEAEDEADWGALTVKTFREWEWDADAGYKGLDWASS</sequence>
<organism evidence="2">
    <name type="scientific">Phaffia rhodozyma</name>
    <name type="common">Yeast</name>
    <name type="synonym">Xanthophyllomyces dendrorhous</name>
    <dbReference type="NCBI Taxonomy" id="264483"/>
    <lineage>
        <taxon>Eukaryota</taxon>
        <taxon>Fungi</taxon>
        <taxon>Dikarya</taxon>
        <taxon>Basidiomycota</taxon>
        <taxon>Agaricomycotina</taxon>
        <taxon>Tremellomycetes</taxon>
        <taxon>Cystofilobasidiales</taxon>
        <taxon>Mrakiaceae</taxon>
        <taxon>Phaffia</taxon>
    </lineage>
</organism>
<keyword evidence="2" id="KW-0378">Hydrolase</keyword>
<dbReference type="InterPro" id="IPR031100">
    <property type="entry name" value="LOG_fam"/>
</dbReference>
<dbReference type="NCBIfam" id="TIGR00730">
    <property type="entry name" value="Rossman fold protein, TIGR00730 family"/>
    <property type="match status" value="1"/>
</dbReference>
<dbReference type="SUPFAM" id="SSF102405">
    <property type="entry name" value="MCP/YpsA-like"/>
    <property type="match status" value="1"/>
</dbReference>
<proteinExistence type="predicted"/>
<protein>
    <submittedName>
        <fullName evidence="2">Cytokinin riboside 5'-monophosphate phosphoribohydrolase LOG</fullName>
    </submittedName>
</protein>
<dbReference type="GO" id="GO:0009691">
    <property type="term" value="P:cytokinin biosynthetic process"/>
    <property type="evidence" value="ECO:0007669"/>
    <property type="project" value="InterPro"/>
</dbReference>
<dbReference type="PANTHER" id="PTHR31223:SF70">
    <property type="entry name" value="LOG FAMILY PROTEIN YJL055W"/>
    <property type="match status" value="1"/>
</dbReference>
<evidence type="ECO:0000256" key="1">
    <source>
        <dbReference type="SAM" id="MobiDB-lite"/>
    </source>
</evidence>